<dbReference type="AlphaFoldDB" id="A0A3A6TFM6"/>
<evidence type="ECO:0000313" key="2">
    <source>
        <dbReference type="Proteomes" id="UP000273022"/>
    </source>
</evidence>
<dbReference type="PROSITE" id="PS51257">
    <property type="entry name" value="PROKAR_LIPOPROTEIN"/>
    <property type="match status" value="1"/>
</dbReference>
<name>A0A3A6TFM6_9GAMM</name>
<sequence>MLKRVFSLIIGFSLLTGCASVPLTTLFIFSHTDREVLEQANAEQLRAKITYKGGIKLESDVVLLTLSYRLKEHGSNALLKFPLQLVSHKHKDPKQGWIIPTPEKNIYTFKLNSENQKVFLKTKQDILKDGLEVVNFNVDINLGKGHVSKRDDESYRVSIDLKLNQNEEYFTLVRNADVIVE</sequence>
<reference evidence="1 2" key="1">
    <citation type="submission" date="2018-09" db="EMBL/GenBank/DDBJ databases">
        <title>Phylogeny of the Shewanellaceae, and recommendation for two new genera, Pseudoshewanella and Parashewanella.</title>
        <authorList>
            <person name="Wang G."/>
        </authorList>
    </citation>
    <scope>NUCLEOTIDE SEQUENCE [LARGE SCALE GENOMIC DNA]</scope>
    <source>
        <strain evidence="1 2">KCTC 22492</strain>
    </source>
</reference>
<comment type="caution">
    <text evidence="1">The sequence shown here is derived from an EMBL/GenBank/DDBJ whole genome shotgun (WGS) entry which is preliminary data.</text>
</comment>
<dbReference type="RefSeq" id="WP_121854795.1">
    <property type="nucleotide sequence ID" value="NZ_CP037952.1"/>
</dbReference>
<protein>
    <recommendedName>
        <fullName evidence="3">Lipoprotein</fullName>
    </recommendedName>
</protein>
<proteinExistence type="predicted"/>
<organism evidence="1 2">
    <name type="scientific">Parashewanella spongiae</name>
    <dbReference type="NCBI Taxonomy" id="342950"/>
    <lineage>
        <taxon>Bacteria</taxon>
        <taxon>Pseudomonadati</taxon>
        <taxon>Pseudomonadota</taxon>
        <taxon>Gammaproteobacteria</taxon>
        <taxon>Alteromonadales</taxon>
        <taxon>Shewanellaceae</taxon>
        <taxon>Parashewanella</taxon>
    </lineage>
</organism>
<dbReference type="Proteomes" id="UP000273022">
    <property type="component" value="Unassembled WGS sequence"/>
</dbReference>
<keyword evidence="2" id="KW-1185">Reference proteome</keyword>
<evidence type="ECO:0008006" key="3">
    <source>
        <dbReference type="Google" id="ProtNLM"/>
    </source>
</evidence>
<evidence type="ECO:0000313" key="1">
    <source>
        <dbReference type="EMBL" id="RJY07005.1"/>
    </source>
</evidence>
<accession>A0A3A6TFM6</accession>
<dbReference type="EMBL" id="QYYH01000141">
    <property type="protein sequence ID" value="RJY07005.1"/>
    <property type="molecule type" value="Genomic_DNA"/>
</dbReference>
<gene>
    <name evidence="1" type="ORF">D5R81_16900</name>
</gene>